<name>A0A0B0P056_GOSAR</name>
<keyword evidence="2" id="KW-1185">Reference proteome</keyword>
<organism evidence="1 2">
    <name type="scientific">Gossypium arboreum</name>
    <name type="common">Tree cotton</name>
    <name type="synonym">Gossypium nanking</name>
    <dbReference type="NCBI Taxonomy" id="29729"/>
    <lineage>
        <taxon>Eukaryota</taxon>
        <taxon>Viridiplantae</taxon>
        <taxon>Streptophyta</taxon>
        <taxon>Embryophyta</taxon>
        <taxon>Tracheophyta</taxon>
        <taxon>Spermatophyta</taxon>
        <taxon>Magnoliopsida</taxon>
        <taxon>eudicotyledons</taxon>
        <taxon>Gunneridae</taxon>
        <taxon>Pentapetalae</taxon>
        <taxon>rosids</taxon>
        <taxon>malvids</taxon>
        <taxon>Malvales</taxon>
        <taxon>Malvaceae</taxon>
        <taxon>Malvoideae</taxon>
        <taxon>Gossypium</taxon>
    </lineage>
</organism>
<proteinExistence type="predicted"/>
<evidence type="ECO:0000313" key="1">
    <source>
        <dbReference type="EMBL" id="KHG18445.1"/>
    </source>
</evidence>
<reference evidence="2" key="1">
    <citation type="submission" date="2014-09" db="EMBL/GenBank/DDBJ databases">
        <authorList>
            <person name="Mudge J."/>
            <person name="Ramaraj T."/>
            <person name="Lindquist I.E."/>
            <person name="Bharti A.K."/>
            <person name="Sundararajan A."/>
            <person name="Cameron C.T."/>
            <person name="Woodward J.E."/>
            <person name="May G.D."/>
            <person name="Brubaker C."/>
            <person name="Broadhvest J."/>
            <person name="Wilkins T.A."/>
        </authorList>
    </citation>
    <scope>NUCLEOTIDE SEQUENCE</scope>
    <source>
        <strain evidence="2">cv. AKA8401</strain>
    </source>
</reference>
<evidence type="ECO:0000313" key="2">
    <source>
        <dbReference type="Proteomes" id="UP000032142"/>
    </source>
</evidence>
<dbReference type="Proteomes" id="UP000032142">
    <property type="component" value="Unassembled WGS sequence"/>
</dbReference>
<protein>
    <submittedName>
        <fullName evidence="1">Uncharacterized protein</fullName>
    </submittedName>
</protein>
<gene>
    <name evidence="1" type="ORF">F383_25260</name>
</gene>
<dbReference type="EMBL" id="KN410626">
    <property type="protein sequence ID" value="KHG18445.1"/>
    <property type="molecule type" value="Genomic_DNA"/>
</dbReference>
<dbReference type="AlphaFoldDB" id="A0A0B0P056"/>
<sequence>MRNQHGLEFLTRVSHTVVPIWKD</sequence>
<accession>A0A0B0P056</accession>